<organism evidence="2 3">
    <name type="scientific">Ditylenchus dipsaci</name>
    <dbReference type="NCBI Taxonomy" id="166011"/>
    <lineage>
        <taxon>Eukaryota</taxon>
        <taxon>Metazoa</taxon>
        <taxon>Ecdysozoa</taxon>
        <taxon>Nematoda</taxon>
        <taxon>Chromadorea</taxon>
        <taxon>Rhabditida</taxon>
        <taxon>Tylenchina</taxon>
        <taxon>Tylenchomorpha</taxon>
        <taxon>Sphaerularioidea</taxon>
        <taxon>Anguinidae</taxon>
        <taxon>Anguininae</taxon>
        <taxon>Ditylenchus</taxon>
    </lineage>
</organism>
<dbReference type="WBParaSite" id="jg24843">
    <property type="protein sequence ID" value="jg24843"/>
    <property type="gene ID" value="jg24843"/>
</dbReference>
<reference evidence="3" key="1">
    <citation type="submission" date="2022-11" db="UniProtKB">
        <authorList>
            <consortium name="WormBaseParasite"/>
        </authorList>
    </citation>
    <scope>IDENTIFICATION</scope>
</reference>
<dbReference type="AlphaFoldDB" id="A0A915DZH8"/>
<protein>
    <submittedName>
        <fullName evidence="3">Uncharacterized protein</fullName>
    </submittedName>
</protein>
<proteinExistence type="predicted"/>
<evidence type="ECO:0000256" key="1">
    <source>
        <dbReference type="SAM" id="MobiDB-lite"/>
    </source>
</evidence>
<keyword evidence="2" id="KW-1185">Reference proteome</keyword>
<evidence type="ECO:0000313" key="2">
    <source>
        <dbReference type="Proteomes" id="UP000887574"/>
    </source>
</evidence>
<sequence length="188" mass="21942">MDGVQMDKISSDEDDDAEKDHLNKTTGGLLVARQFEQNVVNVIERANLLLNPYNKFNLMLFIIPFANALGSQTERVRHNKFAGERPFLVCDLNSSNIECLHIMCLKWTLIPSNLPENHDYYSRRMCYSFDGFLCSFINHFLISFHKHPLTVELRIQHKFVRENSPEMVEGDPAMSSVLYYFKMLFRRS</sequence>
<name>A0A915DZH8_9BILA</name>
<dbReference type="Proteomes" id="UP000887574">
    <property type="component" value="Unplaced"/>
</dbReference>
<evidence type="ECO:0000313" key="3">
    <source>
        <dbReference type="WBParaSite" id="jg24843"/>
    </source>
</evidence>
<accession>A0A915DZH8</accession>
<feature type="region of interest" description="Disordered" evidence="1">
    <location>
        <begin position="1"/>
        <end position="20"/>
    </location>
</feature>